<evidence type="ECO:0000313" key="1">
    <source>
        <dbReference type="EMBL" id="QJA79101.1"/>
    </source>
</evidence>
<sequence>MVNKDHECGIWDGLAEFQLKNCQGCKYVEAKYVGTGTPCCTKRGILDHQKGICYSKNKSLA</sequence>
<dbReference type="AlphaFoldDB" id="A0A6M3LLE5"/>
<organism evidence="2">
    <name type="scientific">viral metagenome</name>
    <dbReference type="NCBI Taxonomy" id="1070528"/>
    <lineage>
        <taxon>unclassified sequences</taxon>
        <taxon>metagenomes</taxon>
        <taxon>organismal metagenomes</taxon>
    </lineage>
</organism>
<protein>
    <submittedName>
        <fullName evidence="2">Uncharacterized protein</fullName>
    </submittedName>
</protein>
<dbReference type="EMBL" id="MT143306">
    <property type="protein sequence ID" value="QJA95343.1"/>
    <property type="molecule type" value="Genomic_DNA"/>
</dbReference>
<reference evidence="2" key="1">
    <citation type="submission" date="2020-03" db="EMBL/GenBank/DDBJ databases">
        <title>The deep terrestrial virosphere.</title>
        <authorList>
            <person name="Holmfeldt K."/>
            <person name="Nilsson E."/>
            <person name="Simone D."/>
            <person name="Lopez-Fernandez M."/>
            <person name="Wu X."/>
            <person name="de Brujin I."/>
            <person name="Lundin D."/>
            <person name="Andersson A."/>
            <person name="Bertilsson S."/>
            <person name="Dopson M."/>
        </authorList>
    </citation>
    <scope>NUCLEOTIDE SEQUENCE</scope>
    <source>
        <strain evidence="1">MM415A00943</strain>
        <strain evidence="2">MM415B05470</strain>
    </source>
</reference>
<gene>
    <name evidence="1" type="ORF">MM415A00943_0004</name>
    <name evidence="2" type="ORF">MM415B05470_0014</name>
</gene>
<name>A0A6M3LLE5_9ZZZZ</name>
<evidence type="ECO:0000313" key="2">
    <source>
        <dbReference type="EMBL" id="QJA95343.1"/>
    </source>
</evidence>
<proteinExistence type="predicted"/>
<dbReference type="EMBL" id="MT142367">
    <property type="protein sequence ID" value="QJA79101.1"/>
    <property type="molecule type" value="Genomic_DNA"/>
</dbReference>
<accession>A0A6M3LLE5</accession>